<comment type="caution">
    <text evidence="3">The sequence shown here is derived from an EMBL/GenBank/DDBJ whole genome shotgun (WGS) entry which is preliminary data.</text>
</comment>
<dbReference type="Pfam" id="PF13862">
    <property type="entry name" value="BCCIP"/>
    <property type="match status" value="1"/>
</dbReference>
<protein>
    <recommendedName>
        <fullName evidence="5">Protein BCP1</fullName>
    </recommendedName>
</protein>
<evidence type="ECO:0000256" key="2">
    <source>
        <dbReference type="SAM" id="MobiDB-lite"/>
    </source>
</evidence>
<dbReference type="InterPro" id="IPR025602">
    <property type="entry name" value="BCP1_family"/>
</dbReference>
<dbReference type="EMBL" id="SGPL01000124">
    <property type="protein sequence ID" value="THH17141.1"/>
    <property type="molecule type" value="Genomic_DNA"/>
</dbReference>
<sequence length="348" mass="38608">MSKRKQDDAENEIDNDDVSLVDVDFEFFDPNPDVDFIALKRLILQLFQSDAELFHPHQLADLILSQPLIGSTVKTDGRETDPYAFLTVLNMHVHQNNPSIKALIAHALLKSANNLPFHAALQSLVGPAGLESMNHVGFIFCERLINMPVQVIPHMYRMLADEVKWAIDDNEPYVFTHFLIFSRTYRLSPEEEAEMQAAAPQAKRHRSSAPTQSSAGGVFSFHHEDEYIQKFALHTLEYPFTGAQPREKDSFGLEQGGSMMLMPADKLPELIARMSEAYADRNKSVLVLDSCVYGSNSHELGLSLIEADDKNQVEAAVGGRQGSVESARPAAVVDDIPDGGYGREIVAG</sequence>
<dbReference type="Proteomes" id="UP000310158">
    <property type="component" value="Unassembled WGS sequence"/>
</dbReference>
<name>A0A4S4LZ94_9AGAM</name>
<accession>A0A4S4LZ94</accession>
<evidence type="ECO:0000313" key="4">
    <source>
        <dbReference type="Proteomes" id="UP000310158"/>
    </source>
</evidence>
<dbReference type="PANTHER" id="PTHR13261">
    <property type="entry name" value="BRCA2 AND CDKN1A INTERACTING PROTEIN"/>
    <property type="match status" value="1"/>
</dbReference>
<evidence type="ECO:0000313" key="3">
    <source>
        <dbReference type="EMBL" id="THH17141.1"/>
    </source>
</evidence>
<dbReference type="PANTHER" id="PTHR13261:SF0">
    <property type="entry name" value="BRCA2 AND CDKN1A-INTERACTING PROTEIN"/>
    <property type="match status" value="1"/>
</dbReference>
<reference evidence="3 4" key="1">
    <citation type="submission" date="2019-02" db="EMBL/GenBank/DDBJ databases">
        <title>Genome sequencing of the rare red list fungi Bondarzewia mesenterica.</title>
        <authorList>
            <person name="Buettner E."/>
            <person name="Kellner H."/>
        </authorList>
    </citation>
    <scope>NUCLEOTIDE SEQUENCE [LARGE SCALE GENOMIC DNA]</scope>
    <source>
        <strain evidence="3 4">DSM 108281</strain>
    </source>
</reference>
<gene>
    <name evidence="3" type="ORF">EW146_g3611</name>
</gene>
<evidence type="ECO:0008006" key="5">
    <source>
        <dbReference type="Google" id="ProtNLM"/>
    </source>
</evidence>
<dbReference type="GO" id="GO:0005634">
    <property type="term" value="C:nucleus"/>
    <property type="evidence" value="ECO:0007669"/>
    <property type="project" value="TreeGrafter"/>
</dbReference>
<feature type="region of interest" description="Disordered" evidence="2">
    <location>
        <begin position="192"/>
        <end position="215"/>
    </location>
</feature>
<comment type="similarity">
    <text evidence="1">Belongs to the BCP1 family.</text>
</comment>
<dbReference type="AlphaFoldDB" id="A0A4S4LZ94"/>
<evidence type="ECO:0000256" key="1">
    <source>
        <dbReference type="ARBA" id="ARBA00006781"/>
    </source>
</evidence>
<keyword evidence="4" id="KW-1185">Reference proteome</keyword>
<dbReference type="OrthoDB" id="27543at2759"/>
<proteinExistence type="inferred from homology"/>
<organism evidence="3 4">
    <name type="scientific">Bondarzewia mesenterica</name>
    <dbReference type="NCBI Taxonomy" id="1095465"/>
    <lineage>
        <taxon>Eukaryota</taxon>
        <taxon>Fungi</taxon>
        <taxon>Dikarya</taxon>
        <taxon>Basidiomycota</taxon>
        <taxon>Agaricomycotina</taxon>
        <taxon>Agaricomycetes</taxon>
        <taxon>Russulales</taxon>
        <taxon>Bondarzewiaceae</taxon>
        <taxon>Bondarzewia</taxon>
    </lineage>
</organism>